<dbReference type="Pfam" id="PF06445">
    <property type="entry name" value="GyrI-like"/>
    <property type="match status" value="1"/>
</dbReference>
<dbReference type="SUPFAM" id="SSF46955">
    <property type="entry name" value="Putative DNA-binding domain"/>
    <property type="match status" value="1"/>
</dbReference>
<keyword evidence="4" id="KW-0804">Transcription</keyword>
<dbReference type="InterPro" id="IPR029442">
    <property type="entry name" value="GyrI-like"/>
</dbReference>
<feature type="domain" description="HTH merR-type" evidence="6">
    <location>
        <begin position="4"/>
        <end position="72"/>
    </location>
</feature>
<dbReference type="Gene3D" id="3.20.80.10">
    <property type="entry name" value="Regulatory factor, effector binding domain"/>
    <property type="match status" value="1"/>
</dbReference>
<dbReference type="PANTHER" id="PTHR30204">
    <property type="entry name" value="REDOX-CYCLING DRUG-SENSING TRANSCRIPTIONAL ACTIVATOR SOXR"/>
    <property type="match status" value="1"/>
</dbReference>
<evidence type="ECO:0000256" key="5">
    <source>
        <dbReference type="SAM" id="Coils"/>
    </source>
</evidence>
<dbReference type="AlphaFoldDB" id="A0A9D1MP33"/>
<dbReference type="Gene3D" id="1.10.1660.10">
    <property type="match status" value="1"/>
</dbReference>
<keyword evidence="1" id="KW-0678">Repressor</keyword>
<evidence type="ECO:0000259" key="6">
    <source>
        <dbReference type="PROSITE" id="PS50937"/>
    </source>
</evidence>
<reference evidence="7" key="1">
    <citation type="submission" date="2020-10" db="EMBL/GenBank/DDBJ databases">
        <authorList>
            <person name="Gilroy R."/>
        </authorList>
    </citation>
    <scope>NUCLEOTIDE SEQUENCE</scope>
    <source>
        <strain evidence="7">CHK160-1198</strain>
    </source>
</reference>
<proteinExistence type="predicted"/>
<reference evidence="7" key="2">
    <citation type="journal article" date="2021" name="PeerJ">
        <title>Extensive microbial diversity within the chicken gut microbiome revealed by metagenomics and culture.</title>
        <authorList>
            <person name="Gilroy R."/>
            <person name="Ravi A."/>
            <person name="Getino M."/>
            <person name="Pursley I."/>
            <person name="Horton D.L."/>
            <person name="Alikhan N.F."/>
            <person name="Baker D."/>
            <person name="Gharbi K."/>
            <person name="Hall N."/>
            <person name="Watson M."/>
            <person name="Adriaenssens E.M."/>
            <person name="Foster-Nyarko E."/>
            <person name="Jarju S."/>
            <person name="Secka A."/>
            <person name="Antonio M."/>
            <person name="Oren A."/>
            <person name="Chaudhuri R.R."/>
            <person name="La Ragione R."/>
            <person name="Hildebrand F."/>
            <person name="Pallen M.J."/>
        </authorList>
    </citation>
    <scope>NUCLEOTIDE SEQUENCE</scope>
    <source>
        <strain evidence="7">CHK160-1198</strain>
    </source>
</reference>
<dbReference type="PROSITE" id="PS50937">
    <property type="entry name" value="HTH_MERR_2"/>
    <property type="match status" value="1"/>
</dbReference>
<dbReference type="SUPFAM" id="SSF55136">
    <property type="entry name" value="Probable bacterial effector-binding domain"/>
    <property type="match status" value="1"/>
</dbReference>
<organism evidence="7 8">
    <name type="scientific">Candidatus Avacidaminococcus intestinavium</name>
    <dbReference type="NCBI Taxonomy" id="2840684"/>
    <lineage>
        <taxon>Bacteria</taxon>
        <taxon>Bacillati</taxon>
        <taxon>Bacillota</taxon>
        <taxon>Negativicutes</taxon>
        <taxon>Acidaminococcales</taxon>
        <taxon>Acidaminococcaceae</taxon>
        <taxon>Acidaminococcaceae incertae sedis</taxon>
        <taxon>Candidatus Avacidaminococcus</taxon>
    </lineage>
</organism>
<evidence type="ECO:0000256" key="2">
    <source>
        <dbReference type="ARBA" id="ARBA00023015"/>
    </source>
</evidence>
<keyword evidence="2" id="KW-0805">Transcription regulation</keyword>
<comment type="caution">
    <text evidence="7">The sequence shown here is derived from an EMBL/GenBank/DDBJ whole genome shotgun (WGS) entry which is preliminary data.</text>
</comment>
<keyword evidence="3" id="KW-0238">DNA-binding</keyword>
<dbReference type="EMBL" id="DVNI01000021">
    <property type="protein sequence ID" value="HIU63705.1"/>
    <property type="molecule type" value="Genomic_DNA"/>
</dbReference>
<dbReference type="SMART" id="SM00422">
    <property type="entry name" value="HTH_MERR"/>
    <property type="match status" value="1"/>
</dbReference>
<dbReference type="GO" id="GO:0003700">
    <property type="term" value="F:DNA-binding transcription factor activity"/>
    <property type="evidence" value="ECO:0007669"/>
    <property type="project" value="InterPro"/>
</dbReference>
<dbReference type="InterPro" id="IPR009061">
    <property type="entry name" value="DNA-bd_dom_put_sf"/>
</dbReference>
<evidence type="ECO:0000256" key="3">
    <source>
        <dbReference type="ARBA" id="ARBA00023125"/>
    </source>
</evidence>
<dbReference type="GO" id="GO:0003677">
    <property type="term" value="F:DNA binding"/>
    <property type="evidence" value="ECO:0007669"/>
    <property type="project" value="UniProtKB-KW"/>
</dbReference>
<dbReference type="InterPro" id="IPR011256">
    <property type="entry name" value="Reg_factor_effector_dom_sf"/>
</dbReference>
<protein>
    <submittedName>
        <fullName evidence="7">MerR family transcriptional regulator</fullName>
    </submittedName>
</protein>
<sequence>MKKNFTISEISKLFNIGIDSLRYYEELGLLKPKRAENGYRLYRLSDMYRLNIISELRKLRLPLEQIKDYLDHQTLANTMLILNNEKIEIKKEIARLKKSLSSLETQLTMLKTFEKAESNIIKTNYFTTRYSVKLETDFTIDDEFDFSIRFLLKKYNFKLTQFDNLKIGACISINDIKQGVFGKYSSVFILQNQQTEILHDIVPSGNYVCYTYRGSYKNLALHIKHVFDYATQNNLKLADTIYEFYLIDNRYTTNPEEFLTEIQVRIIE</sequence>
<dbReference type="InterPro" id="IPR000551">
    <property type="entry name" value="MerR-type_HTH_dom"/>
</dbReference>
<evidence type="ECO:0000256" key="1">
    <source>
        <dbReference type="ARBA" id="ARBA00022491"/>
    </source>
</evidence>
<evidence type="ECO:0000313" key="8">
    <source>
        <dbReference type="Proteomes" id="UP000824099"/>
    </source>
</evidence>
<evidence type="ECO:0000313" key="7">
    <source>
        <dbReference type="EMBL" id="HIU63705.1"/>
    </source>
</evidence>
<dbReference type="PANTHER" id="PTHR30204:SF69">
    <property type="entry name" value="MERR-FAMILY TRANSCRIPTIONAL REGULATOR"/>
    <property type="match status" value="1"/>
</dbReference>
<dbReference type="Pfam" id="PF13411">
    <property type="entry name" value="MerR_1"/>
    <property type="match status" value="1"/>
</dbReference>
<keyword evidence="5" id="KW-0175">Coiled coil</keyword>
<dbReference type="InterPro" id="IPR047057">
    <property type="entry name" value="MerR_fam"/>
</dbReference>
<name>A0A9D1MP33_9FIRM</name>
<accession>A0A9D1MP33</accession>
<dbReference type="Proteomes" id="UP000824099">
    <property type="component" value="Unassembled WGS sequence"/>
</dbReference>
<gene>
    <name evidence="7" type="ORF">IAB06_01515</name>
</gene>
<evidence type="ECO:0000256" key="4">
    <source>
        <dbReference type="ARBA" id="ARBA00023163"/>
    </source>
</evidence>
<feature type="coiled-coil region" evidence="5">
    <location>
        <begin position="79"/>
        <end position="106"/>
    </location>
</feature>